<protein>
    <submittedName>
        <fullName evidence="2">Uncharacterized protein DUF998</fullName>
    </submittedName>
</protein>
<feature type="transmembrane region" description="Helical" evidence="1">
    <location>
        <begin position="176"/>
        <end position="198"/>
    </location>
</feature>
<dbReference type="Proteomes" id="UP000317043">
    <property type="component" value="Unassembled WGS sequence"/>
</dbReference>
<comment type="caution">
    <text evidence="2">The sequence shown here is derived from an EMBL/GenBank/DDBJ whole genome shotgun (WGS) entry which is preliminary data.</text>
</comment>
<feature type="transmembrane region" description="Helical" evidence="1">
    <location>
        <begin position="82"/>
        <end position="103"/>
    </location>
</feature>
<feature type="transmembrane region" description="Helical" evidence="1">
    <location>
        <begin position="115"/>
        <end position="138"/>
    </location>
</feature>
<dbReference type="InParanoid" id="A0A543AYY1"/>
<feature type="transmembrane region" description="Helical" evidence="1">
    <location>
        <begin position="150"/>
        <end position="170"/>
    </location>
</feature>
<name>A0A543AYY1_9ACTN</name>
<proteinExistence type="predicted"/>
<keyword evidence="1" id="KW-1133">Transmembrane helix</keyword>
<feature type="transmembrane region" description="Helical" evidence="1">
    <location>
        <begin position="12"/>
        <end position="29"/>
    </location>
</feature>
<gene>
    <name evidence="2" type="ORF">FB566_3354</name>
</gene>
<reference evidence="2 3" key="1">
    <citation type="submission" date="2019-06" db="EMBL/GenBank/DDBJ databases">
        <title>Sequencing the genomes of 1000 actinobacteria strains.</title>
        <authorList>
            <person name="Klenk H.-P."/>
        </authorList>
    </citation>
    <scope>NUCLEOTIDE SEQUENCE [LARGE SCALE GENOMIC DNA]</scope>
    <source>
        <strain evidence="2 3">DSM 45928</strain>
    </source>
</reference>
<dbReference type="OrthoDB" id="4281143at2"/>
<dbReference type="InterPro" id="IPR009339">
    <property type="entry name" value="DUF998"/>
</dbReference>
<organism evidence="2 3">
    <name type="scientific">Stackebrandtia endophytica</name>
    <dbReference type="NCBI Taxonomy" id="1496996"/>
    <lineage>
        <taxon>Bacteria</taxon>
        <taxon>Bacillati</taxon>
        <taxon>Actinomycetota</taxon>
        <taxon>Actinomycetes</taxon>
        <taxon>Glycomycetales</taxon>
        <taxon>Glycomycetaceae</taxon>
        <taxon>Stackebrandtia</taxon>
    </lineage>
</organism>
<evidence type="ECO:0000256" key="1">
    <source>
        <dbReference type="SAM" id="Phobius"/>
    </source>
</evidence>
<dbReference type="RefSeq" id="WP_142041207.1">
    <property type="nucleotide sequence ID" value="NZ_JBHTGS010000001.1"/>
</dbReference>
<keyword evidence="3" id="KW-1185">Reference proteome</keyword>
<sequence>MPVATARWLSRLSLAGLGMAPLIALRGHFNADELLSPVQSTISAYAAMDPLGLVEIAIYLSAFACLTLLGAMFAARIPVGGVLTTTLTIGGLGFLVAAVIPTVEVGTPMTTEGLIHRYASVSACAALLIASLLLVRLADRQNWHEIRIPLLITTWISSVSGVAVVYAMFFGDRVFIGLYERILCAALLGTLLVVSVHISRLPVTAERDVALAL</sequence>
<evidence type="ECO:0000313" key="3">
    <source>
        <dbReference type="Proteomes" id="UP000317043"/>
    </source>
</evidence>
<keyword evidence="1" id="KW-0472">Membrane</keyword>
<evidence type="ECO:0000313" key="2">
    <source>
        <dbReference type="EMBL" id="TQL77787.1"/>
    </source>
</evidence>
<accession>A0A543AYY1</accession>
<dbReference type="AlphaFoldDB" id="A0A543AYY1"/>
<dbReference type="EMBL" id="VFOW01000001">
    <property type="protein sequence ID" value="TQL77787.1"/>
    <property type="molecule type" value="Genomic_DNA"/>
</dbReference>
<feature type="transmembrane region" description="Helical" evidence="1">
    <location>
        <begin position="56"/>
        <end position="75"/>
    </location>
</feature>
<dbReference type="Pfam" id="PF06197">
    <property type="entry name" value="DUF998"/>
    <property type="match status" value="1"/>
</dbReference>
<keyword evidence="1" id="KW-0812">Transmembrane</keyword>